<evidence type="ECO:0000313" key="4">
    <source>
        <dbReference type="EMBL" id="SEG44645.1"/>
    </source>
</evidence>
<evidence type="ECO:0000256" key="1">
    <source>
        <dbReference type="SAM" id="MobiDB-lite"/>
    </source>
</evidence>
<gene>
    <name evidence="4" type="ORF">SAMN05421819_2977</name>
</gene>
<organism evidence="4 5">
    <name type="scientific">Bryocella elongata</name>
    <dbReference type="NCBI Taxonomy" id="863522"/>
    <lineage>
        <taxon>Bacteria</taxon>
        <taxon>Pseudomonadati</taxon>
        <taxon>Acidobacteriota</taxon>
        <taxon>Terriglobia</taxon>
        <taxon>Terriglobales</taxon>
        <taxon>Acidobacteriaceae</taxon>
        <taxon>Bryocella</taxon>
    </lineage>
</organism>
<feature type="domain" description="CxxC-x17-CxxC" evidence="3">
    <location>
        <begin position="64"/>
        <end position="99"/>
    </location>
</feature>
<sequence>MQFVDRVLKCADCGNDFVFTAGEQLFFADKQFKNDPKRCKLCKAKRAGLGRSTAAGASTLPLSRTETRTNCSACGIETTVPFKPTQGRPVLCRSCFQLKRVPSAVAAVATMDAPGSMEAQANAALDQALAEQRVDLPVGIPTELIAETKAAQSESEAMPLSAPSATADA</sequence>
<proteinExistence type="predicted"/>
<dbReference type="InterPro" id="IPR025306">
    <property type="entry name" value="Zn-bnd_dom_prob"/>
</dbReference>
<dbReference type="Pfam" id="PF13451">
    <property type="entry name" value="zf_Tbcl"/>
    <property type="match status" value="1"/>
</dbReference>
<reference evidence="4 5" key="1">
    <citation type="submission" date="2016-10" db="EMBL/GenBank/DDBJ databases">
        <authorList>
            <person name="de Groot N.N."/>
        </authorList>
    </citation>
    <scope>NUCLEOTIDE SEQUENCE [LARGE SCALE GENOMIC DNA]</scope>
    <source>
        <strain evidence="4 5">DSM 22489</strain>
    </source>
</reference>
<dbReference type="NCBIfam" id="TIGR04272">
    <property type="entry name" value="cxxc_cxxc_Mbark"/>
    <property type="match status" value="1"/>
</dbReference>
<evidence type="ECO:0000313" key="5">
    <source>
        <dbReference type="Proteomes" id="UP000236728"/>
    </source>
</evidence>
<protein>
    <submittedName>
        <fullName evidence="4">CxxC-x17-CxxC domain-containing protein</fullName>
    </submittedName>
</protein>
<dbReference type="Pfam" id="PF23477">
    <property type="entry name" value="zf_Tbcl_2"/>
    <property type="match status" value="1"/>
</dbReference>
<keyword evidence="5" id="KW-1185">Reference proteome</keyword>
<dbReference type="Proteomes" id="UP000236728">
    <property type="component" value="Unassembled WGS sequence"/>
</dbReference>
<dbReference type="AlphaFoldDB" id="A0A1H6A9A9"/>
<dbReference type="OrthoDB" id="5505402at2"/>
<accession>A0A1H6A9A9</accession>
<dbReference type="EMBL" id="FNVA01000005">
    <property type="protein sequence ID" value="SEG44645.1"/>
    <property type="molecule type" value="Genomic_DNA"/>
</dbReference>
<evidence type="ECO:0000259" key="2">
    <source>
        <dbReference type="Pfam" id="PF13451"/>
    </source>
</evidence>
<dbReference type="InterPro" id="IPR026363">
    <property type="entry name" value="CxxC-x17-CxxC_dom"/>
</dbReference>
<feature type="domain" description="Probable zinc-binding" evidence="2">
    <location>
        <begin position="5"/>
        <end position="46"/>
    </location>
</feature>
<feature type="region of interest" description="Disordered" evidence="1">
    <location>
        <begin position="149"/>
        <end position="169"/>
    </location>
</feature>
<dbReference type="RefSeq" id="WP_103933846.1">
    <property type="nucleotide sequence ID" value="NZ_FNVA01000005.1"/>
</dbReference>
<name>A0A1H6A9A9_9BACT</name>
<evidence type="ECO:0000259" key="3">
    <source>
        <dbReference type="Pfam" id="PF23477"/>
    </source>
</evidence>